<dbReference type="Pfam" id="PF24827">
    <property type="entry name" value="AstE_AspA_cat"/>
    <property type="match status" value="1"/>
</dbReference>
<dbReference type="PANTHER" id="PTHR37326">
    <property type="entry name" value="BLL3975 PROTEIN"/>
    <property type="match status" value="1"/>
</dbReference>
<dbReference type="Gene3D" id="3.40.630.10">
    <property type="entry name" value="Zn peptidases"/>
    <property type="match status" value="1"/>
</dbReference>
<dbReference type="AlphaFoldDB" id="Q2T7E5"/>
<dbReference type="PANTHER" id="PTHR37326:SF1">
    <property type="entry name" value="BLL3975 PROTEIN"/>
    <property type="match status" value="1"/>
</dbReference>
<dbReference type="InterPro" id="IPR053138">
    <property type="entry name" value="N-alpha-Ac-DABA_deacetylase"/>
</dbReference>
<comment type="cofactor">
    <cofactor evidence="1">
        <name>Zn(2+)</name>
        <dbReference type="ChEBI" id="CHEBI:29105"/>
    </cofactor>
</comment>
<keyword evidence="3" id="KW-0378">Hydrolase</keyword>
<feature type="domain" description="Succinylglutamate desuccinylase/Aspartoacylase catalytic" evidence="6">
    <location>
        <begin position="63"/>
        <end position="136"/>
    </location>
</feature>
<keyword evidence="4" id="KW-0862">Zinc</keyword>
<reference evidence="7 8" key="1">
    <citation type="journal article" date="2005" name="BMC Genomics">
        <title>Bacterial genome adaptation to niches: divergence of the potential virulence genes in three Burkholderia species of different survival strategies.</title>
        <authorList>
            <person name="Kim H.S."/>
            <person name="Schell M.A."/>
            <person name="Yu Y."/>
            <person name="Ulrich R.L."/>
            <person name="Sarria S.H."/>
            <person name="Nierman W.C."/>
            <person name="DeShazer D."/>
        </authorList>
    </citation>
    <scope>NUCLEOTIDE SEQUENCE [LARGE SCALE GENOMIC DNA]</scope>
    <source>
        <strain evidence="8">ATCC 700388 / DSM 13276 / CCUG 48851 / CIP 106301 / E264</strain>
    </source>
</reference>
<evidence type="ECO:0000313" key="8">
    <source>
        <dbReference type="Proteomes" id="UP000001930"/>
    </source>
</evidence>
<accession>Q2T7E5</accession>
<evidence type="ECO:0000259" key="6">
    <source>
        <dbReference type="Pfam" id="PF24827"/>
    </source>
</evidence>
<feature type="region of interest" description="Disordered" evidence="5">
    <location>
        <begin position="153"/>
        <end position="189"/>
    </location>
</feature>
<dbReference type="Proteomes" id="UP000001930">
    <property type="component" value="Chromosome II"/>
</dbReference>
<keyword evidence="2" id="KW-0479">Metal-binding</keyword>
<protein>
    <recommendedName>
        <fullName evidence="6">Succinylglutamate desuccinylase/Aspartoacylase catalytic domain-containing protein</fullName>
    </recommendedName>
</protein>
<gene>
    <name evidence="7" type="ordered locus">BTH_II0705</name>
</gene>
<dbReference type="HOGENOM" id="CLU_1088517_0_0_4"/>
<evidence type="ECO:0000256" key="1">
    <source>
        <dbReference type="ARBA" id="ARBA00001947"/>
    </source>
</evidence>
<dbReference type="GO" id="GO:0016788">
    <property type="term" value="F:hydrolase activity, acting on ester bonds"/>
    <property type="evidence" value="ECO:0007669"/>
    <property type="project" value="InterPro"/>
</dbReference>
<sequence>MLRLSLADADHHRNAPFRNPIRSEVDLDANGKHAGNLRVPHSAHRSAYGWVPVPIVSIRNGCGPVVCVMAGNHGDEYEGQIVVSRVVREIDAAQIAGQLIVLPMANFPAADAGLRVSPIDGGNLSRCVPGDPAGAPTAVIADDIDHVLLPETLERSETNPAGRPSFRASPARDGRRPDATPASPRHRPFDVFTVPAAHKCTGRDAAGGRIISPPYHRPITPMPRSSRSSARAAIRTAAPRRARSRAIAFASAAVA</sequence>
<feature type="region of interest" description="Disordered" evidence="5">
    <location>
        <begin position="203"/>
        <end position="230"/>
    </location>
</feature>
<dbReference type="KEGG" id="bte:BTH_II0705"/>
<evidence type="ECO:0000256" key="4">
    <source>
        <dbReference type="ARBA" id="ARBA00022833"/>
    </source>
</evidence>
<evidence type="ECO:0000256" key="5">
    <source>
        <dbReference type="SAM" id="MobiDB-lite"/>
    </source>
</evidence>
<dbReference type="InterPro" id="IPR055438">
    <property type="entry name" value="AstE_AspA_cat"/>
</dbReference>
<organism evidence="7 8">
    <name type="scientific">Burkholderia thailandensis (strain ATCC 700388 / DSM 13276 / CCUG 48851 / CIP 106301 / E264)</name>
    <dbReference type="NCBI Taxonomy" id="271848"/>
    <lineage>
        <taxon>Bacteria</taxon>
        <taxon>Pseudomonadati</taxon>
        <taxon>Pseudomonadota</taxon>
        <taxon>Betaproteobacteria</taxon>
        <taxon>Burkholderiales</taxon>
        <taxon>Burkholderiaceae</taxon>
        <taxon>Burkholderia</taxon>
        <taxon>pseudomallei group</taxon>
    </lineage>
</organism>
<evidence type="ECO:0000256" key="3">
    <source>
        <dbReference type="ARBA" id="ARBA00022801"/>
    </source>
</evidence>
<evidence type="ECO:0000256" key="2">
    <source>
        <dbReference type="ARBA" id="ARBA00022723"/>
    </source>
</evidence>
<dbReference type="SUPFAM" id="SSF53187">
    <property type="entry name" value="Zn-dependent exopeptidases"/>
    <property type="match status" value="1"/>
</dbReference>
<keyword evidence="8" id="KW-1185">Reference proteome</keyword>
<evidence type="ECO:0000313" key="7">
    <source>
        <dbReference type="EMBL" id="ABC35905.1"/>
    </source>
</evidence>
<dbReference type="EMBL" id="CP000085">
    <property type="protein sequence ID" value="ABC35905.1"/>
    <property type="molecule type" value="Genomic_DNA"/>
</dbReference>
<dbReference type="GO" id="GO:0046872">
    <property type="term" value="F:metal ion binding"/>
    <property type="evidence" value="ECO:0007669"/>
    <property type="project" value="UniProtKB-KW"/>
</dbReference>
<proteinExistence type="predicted"/>
<name>Q2T7E5_BURTA</name>